<organism evidence="6 7">
    <name type="scientific">Sphaeroforma arctica JP610</name>
    <dbReference type="NCBI Taxonomy" id="667725"/>
    <lineage>
        <taxon>Eukaryota</taxon>
        <taxon>Ichthyosporea</taxon>
        <taxon>Ichthyophonida</taxon>
        <taxon>Sphaeroforma</taxon>
    </lineage>
</organism>
<feature type="compositionally biased region" description="Basic and acidic residues" evidence="3">
    <location>
        <begin position="1353"/>
        <end position="1368"/>
    </location>
</feature>
<dbReference type="SUPFAM" id="SSF48065">
    <property type="entry name" value="DBL homology domain (DH-domain)"/>
    <property type="match status" value="1"/>
</dbReference>
<keyword evidence="7" id="KW-1185">Reference proteome</keyword>
<accession>A0A0L0G1X3</accession>
<feature type="compositionally biased region" description="Polar residues" evidence="3">
    <location>
        <begin position="355"/>
        <end position="365"/>
    </location>
</feature>
<evidence type="ECO:0000313" key="7">
    <source>
        <dbReference type="Proteomes" id="UP000054560"/>
    </source>
</evidence>
<dbReference type="RefSeq" id="XP_014156095.1">
    <property type="nucleotide sequence ID" value="XM_014300620.1"/>
</dbReference>
<proteinExistence type="predicted"/>
<evidence type="ECO:0000256" key="1">
    <source>
        <dbReference type="ARBA" id="ARBA00022443"/>
    </source>
</evidence>
<dbReference type="OrthoDB" id="5340910at2759"/>
<dbReference type="InterPro" id="IPR000219">
    <property type="entry name" value="DH_dom"/>
</dbReference>
<evidence type="ECO:0008006" key="8">
    <source>
        <dbReference type="Google" id="ProtNLM"/>
    </source>
</evidence>
<feature type="compositionally biased region" description="Polar residues" evidence="3">
    <location>
        <begin position="1260"/>
        <end position="1288"/>
    </location>
</feature>
<evidence type="ECO:0000259" key="5">
    <source>
        <dbReference type="PROSITE" id="PS50010"/>
    </source>
</evidence>
<dbReference type="Pfam" id="PF00621">
    <property type="entry name" value="RhoGEF"/>
    <property type="match status" value="1"/>
</dbReference>
<feature type="region of interest" description="Disordered" evidence="3">
    <location>
        <begin position="750"/>
        <end position="808"/>
    </location>
</feature>
<dbReference type="EMBL" id="KQ241950">
    <property type="protein sequence ID" value="KNC82193.1"/>
    <property type="molecule type" value="Genomic_DNA"/>
</dbReference>
<feature type="domain" description="DH" evidence="5">
    <location>
        <begin position="623"/>
        <end position="876"/>
    </location>
</feature>
<feature type="compositionally biased region" description="Polar residues" evidence="3">
    <location>
        <begin position="127"/>
        <end position="153"/>
    </location>
</feature>
<feature type="compositionally biased region" description="Acidic residues" evidence="3">
    <location>
        <begin position="1369"/>
        <end position="1381"/>
    </location>
</feature>
<feature type="compositionally biased region" description="Polar residues" evidence="3">
    <location>
        <begin position="327"/>
        <end position="344"/>
    </location>
</feature>
<feature type="region of interest" description="Disordered" evidence="3">
    <location>
        <begin position="1250"/>
        <end position="1397"/>
    </location>
</feature>
<dbReference type="Pfam" id="PF00018">
    <property type="entry name" value="SH3_1"/>
    <property type="match status" value="1"/>
</dbReference>
<dbReference type="InterPro" id="IPR036028">
    <property type="entry name" value="SH3-like_dom_sf"/>
</dbReference>
<evidence type="ECO:0000256" key="3">
    <source>
        <dbReference type="SAM" id="MobiDB-lite"/>
    </source>
</evidence>
<feature type="region of interest" description="Disordered" evidence="3">
    <location>
        <begin position="516"/>
        <end position="558"/>
    </location>
</feature>
<dbReference type="GeneID" id="25906017"/>
<dbReference type="PROSITE" id="PS50010">
    <property type="entry name" value="DH_2"/>
    <property type="match status" value="1"/>
</dbReference>
<feature type="compositionally biased region" description="Low complexity" evidence="3">
    <location>
        <begin position="1174"/>
        <end position="1197"/>
    </location>
</feature>
<feature type="compositionally biased region" description="Low complexity" evidence="3">
    <location>
        <begin position="525"/>
        <end position="539"/>
    </location>
</feature>
<protein>
    <recommendedName>
        <fullName evidence="8">SH3 domain-containing protein</fullName>
    </recommendedName>
</protein>
<dbReference type="InterPro" id="IPR035899">
    <property type="entry name" value="DBL_dom_sf"/>
</dbReference>
<feature type="region of interest" description="Disordered" evidence="3">
    <location>
        <begin position="327"/>
        <end position="404"/>
    </location>
</feature>
<dbReference type="SUPFAM" id="SSF50044">
    <property type="entry name" value="SH3-domain"/>
    <property type="match status" value="1"/>
</dbReference>
<dbReference type="Proteomes" id="UP000054560">
    <property type="component" value="Unassembled WGS sequence"/>
</dbReference>
<keyword evidence="1 2" id="KW-0728">SH3 domain</keyword>
<dbReference type="PANTHER" id="PTHR46026:SF1">
    <property type="entry name" value="RHO-TYPE GUANINE NUCLEOTIDE EXCHANGE FACTOR, ISOFORM F"/>
    <property type="match status" value="1"/>
</dbReference>
<evidence type="ECO:0000313" key="6">
    <source>
        <dbReference type="EMBL" id="KNC82193.1"/>
    </source>
</evidence>
<gene>
    <name evidence="6" type="ORF">SARC_05513</name>
</gene>
<feature type="region of interest" description="Disordered" evidence="3">
    <location>
        <begin position="1154"/>
        <end position="1197"/>
    </location>
</feature>
<feature type="domain" description="SH3" evidence="4">
    <location>
        <begin position="446"/>
        <end position="507"/>
    </location>
</feature>
<feature type="region of interest" description="Disordered" evidence="3">
    <location>
        <begin position="990"/>
        <end position="1021"/>
    </location>
</feature>
<reference evidence="6 7" key="1">
    <citation type="submission" date="2011-02" db="EMBL/GenBank/DDBJ databases">
        <title>The Genome Sequence of Sphaeroforma arctica JP610.</title>
        <authorList>
            <consortium name="The Broad Institute Genome Sequencing Platform"/>
            <person name="Russ C."/>
            <person name="Cuomo C."/>
            <person name="Young S.K."/>
            <person name="Zeng Q."/>
            <person name="Gargeya S."/>
            <person name="Alvarado L."/>
            <person name="Berlin A."/>
            <person name="Chapman S.B."/>
            <person name="Chen Z."/>
            <person name="Freedman E."/>
            <person name="Gellesch M."/>
            <person name="Goldberg J."/>
            <person name="Griggs A."/>
            <person name="Gujja S."/>
            <person name="Heilman E."/>
            <person name="Heiman D."/>
            <person name="Howarth C."/>
            <person name="Mehta T."/>
            <person name="Neiman D."/>
            <person name="Pearson M."/>
            <person name="Roberts A."/>
            <person name="Saif S."/>
            <person name="Shea T."/>
            <person name="Shenoy N."/>
            <person name="Sisk P."/>
            <person name="Stolte C."/>
            <person name="Sykes S."/>
            <person name="White J."/>
            <person name="Yandava C."/>
            <person name="Burger G."/>
            <person name="Gray M.W."/>
            <person name="Holland P.W.H."/>
            <person name="King N."/>
            <person name="Lang F.B.F."/>
            <person name="Roger A.J."/>
            <person name="Ruiz-Trillo I."/>
            <person name="Haas B."/>
            <person name="Nusbaum C."/>
            <person name="Birren B."/>
        </authorList>
    </citation>
    <scope>NUCLEOTIDE SEQUENCE [LARGE SCALE GENOMIC DNA]</scope>
    <source>
        <strain evidence="6 7">JP610</strain>
    </source>
</reference>
<dbReference type="Gene3D" id="1.20.900.10">
    <property type="entry name" value="Dbl homology (DH) domain"/>
    <property type="match status" value="1"/>
</dbReference>
<dbReference type="PANTHER" id="PTHR46026">
    <property type="entry name" value="RHO-TYPE GUANINE NUCLEOTIDE EXCHANGE FACTOR, ISOFORM F"/>
    <property type="match status" value="1"/>
</dbReference>
<dbReference type="GO" id="GO:0005085">
    <property type="term" value="F:guanyl-nucleotide exchange factor activity"/>
    <property type="evidence" value="ECO:0007669"/>
    <property type="project" value="InterPro"/>
</dbReference>
<dbReference type="GO" id="GO:0005737">
    <property type="term" value="C:cytoplasm"/>
    <property type="evidence" value="ECO:0007669"/>
    <property type="project" value="TreeGrafter"/>
</dbReference>
<feature type="region of interest" description="Disordered" evidence="3">
    <location>
        <begin position="922"/>
        <end position="942"/>
    </location>
</feature>
<name>A0A0L0G1X3_9EUKA</name>
<feature type="compositionally biased region" description="Low complexity" evidence="3">
    <location>
        <begin position="1005"/>
        <end position="1019"/>
    </location>
</feature>
<dbReference type="Gene3D" id="2.30.30.40">
    <property type="entry name" value="SH3 Domains"/>
    <property type="match status" value="1"/>
</dbReference>
<evidence type="ECO:0000256" key="2">
    <source>
        <dbReference type="PROSITE-ProRule" id="PRU00192"/>
    </source>
</evidence>
<dbReference type="STRING" id="667725.A0A0L0G1X3"/>
<sequence>MSSVIEALNWLLDQDNPEDEYDYDYYEYDNESILSYSLDSAHHSGLKHEQQYMHNQPQYQVRPRNGSGSGVVVYENQGVNIGMIVGVGHGGGQIVQARATHTDTQPVTRGIIHPGTDERPYADPRVLQSQRDASSRYYTSQSDSEGGSYATNTGVPKTAFDMSRLRDSVIVTSERNSHVSMVSGVSVRSDKSDNADTAADKVSHEVLLYDGDTEEDAHTRSTYPDIHAHIYGGDEGGVAGGKTDDDVNVSDNLPDSAVNQLMVDPVVGVPAESENATSANTTTNIKRVRDVVINGSVSSCAPSPKPRIFAKPRTCIKQASACTIDVSSNTGESMDNRTNCTDNQDQNDPDAGERTLSSNTKSKTPGTPIPAKRAVIGAVPKKEPLTQPPNHPQTDNDSPQKTAQEPIKTEEITLQEPINSPEWAHKQVDQHKAKHAGHPQETDHEFKPFQAIAVHPYAAMRTDELSLCDGDLIEVVSCASEHWWEGRVLQHGGSGWFPSVFVKVIESAELSSLSERGSSADGLEHASSTSSHSYHSADSGIHTQMGERQRDGMEGTNKMRTRSIHTRSGVFVGGYGVDMRSQLKADDHSNIGIDTGAISTPKGTRADKSGTFAYVDDRAMLNFRLMVGLDLINSEYDFTTEIELFLTNVAQPLKDLHTLPDRPKRAILAPLFHVVQLHNMLYTQVYSECEGKDPFYGKVFLSLMPDIKKVYMEFASAHPVALEALRTYADHADLNTLLNGVATSIPQGLDTTSEGDKQMHNNTTEPCMEGRTGTNTGTECIPEENTDNVAQRRDNGASKRASHVSKKSTVSNNIKAQVNGIALSRLTLFSPFERLQKLVRLFEELLRYTPDAHAHRHANELVLQELSTLERNCDTTRKLGEMERKVLLSNVVGLETSAIEAMGKLEYAGTAVCQLLATSTDTANSSSGKVSETKGEKSGTATDGKVSWQECVVLVFKSELLVLARVYDGVPSGNYSANAPVIVDMGSGVDPANRGGSRGNRRISADTSSFSSSSAVEAEPVSKSDSHARPFVSGLSVFSYELVERFDLVNSQVRYVTDAEVWATPNTTTTCTDTQKEMQGGANVYEDKNTRNRQAVKCMSINQPIPDALCIESLEEAAHQKIMLSSNSSRENRESVQAVQLAIDLARARRGLEALSPQHVPSPVLERRASGTPSHRLSGGSSRSGSGSHSLSGDSASGVLESEYSNVLNSVLSESVGRANTESVGNTGTPPKLMKALSYDSSYGTNLNGTFDKRDAKSNGALSQNTNVHTNNSKPGLSATSRDTNNTHADGWKSNKGPANSVGGSVSKSASMGKKDKSKNTSMQGLGRSKSKNRFSLGSWGSKHSKNSLNAQDTEKERERGASLKPAEEVAESIEEHDGEDIPGISSQFTQDSRTSSSLSTHLSVSVPIPGATASENLAHVGAIDALARGKGNKVTQEQFGILCDTVVGLRAVMENMQKEMDGLRAHIVEEIKTRSVLEARLKRCGAFGDGGV</sequence>
<dbReference type="PROSITE" id="PS50002">
    <property type="entry name" value="SH3"/>
    <property type="match status" value="1"/>
</dbReference>
<feature type="compositionally biased region" description="Polar residues" evidence="3">
    <location>
        <begin position="392"/>
        <end position="403"/>
    </location>
</feature>
<dbReference type="InterPro" id="IPR001452">
    <property type="entry name" value="SH3_domain"/>
</dbReference>
<dbReference type="CDD" id="cd00174">
    <property type="entry name" value="SH3"/>
    <property type="match status" value="1"/>
</dbReference>
<dbReference type="SMART" id="SM00326">
    <property type="entry name" value="SH3"/>
    <property type="match status" value="1"/>
</dbReference>
<evidence type="ECO:0000259" key="4">
    <source>
        <dbReference type="PROSITE" id="PS50002"/>
    </source>
</evidence>
<feature type="region of interest" description="Disordered" evidence="3">
    <location>
        <begin position="98"/>
        <end position="153"/>
    </location>
</feature>